<gene>
    <name evidence="2" type="ORF">HOLleu_43629</name>
</gene>
<evidence type="ECO:0000313" key="3">
    <source>
        <dbReference type="Proteomes" id="UP001152320"/>
    </source>
</evidence>
<dbReference type="AlphaFoldDB" id="A0A9Q0YBE1"/>
<reference evidence="2" key="1">
    <citation type="submission" date="2021-10" db="EMBL/GenBank/DDBJ databases">
        <title>Tropical sea cucumber genome reveals ecological adaptation and Cuvierian tubules defense mechanism.</title>
        <authorList>
            <person name="Chen T."/>
        </authorList>
    </citation>
    <scope>NUCLEOTIDE SEQUENCE</scope>
    <source>
        <strain evidence="2">Nanhai2018</strain>
        <tissue evidence="2">Muscle</tissue>
    </source>
</reference>
<dbReference type="Proteomes" id="UP001152320">
    <property type="component" value="Unassembled WGS sequence"/>
</dbReference>
<dbReference type="EMBL" id="JAIZAY010000388">
    <property type="protein sequence ID" value="KAJ8018399.1"/>
    <property type="molecule type" value="Genomic_DNA"/>
</dbReference>
<evidence type="ECO:0000256" key="1">
    <source>
        <dbReference type="SAM" id="Phobius"/>
    </source>
</evidence>
<keyword evidence="3" id="KW-1185">Reference proteome</keyword>
<keyword evidence="1" id="KW-0472">Membrane</keyword>
<name>A0A9Q0YBE1_HOLLE</name>
<protein>
    <submittedName>
        <fullName evidence="2">Uncharacterized protein</fullName>
    </submittedName>
</protein>
<organism evidence="2 3">
    <name type="scientific">Holothuria leucospilota</name>
    <name type="common">Black long sea cucumber</name>
    <name type="synonym">Mertensiothuria leucospilota</name>
    <dbReference type="NCBI Taxonomy" id="206669"/>
    <lineage>
        <taxon>Eukaryota</taxon>
        <taxon>Metazoa</taxon>
        <taxon>Echinodermata</taxon>
        <taxon>Eleutherozoa</taxon>
        <taxon>Echinozoa</taxon>
        <taxon>Holothuroidea</taxon>
        <taxon>Aspidochirotacea</taxon>
        <taxon>Aspidochirotida</taxon>
        <taxon>Holothuriidae</taxon>
        <taxon>Holothuria</taxon>
    </lineage>
</organism>
<proteinExistence type="predicted"/>
<keyword evidence="1" id="KW-0812">Transmembrane</keyword>
<accession>A0A9Q0YBE1</accession>
<sequence length="105" mass="12306">MDLVLDFEMLETQIVQPCNFMSTSEKNTQYFLRQPKFWSPFTLKLPLFCVLLTFLGPFFPFLRSITEVVCHYVEYYSCIWACVLMNPHNTLLNEALLLTPVITVT</sequence>
<keyword evidence="1" id="KW-1133">Transmembrane helix</keyword>
<comment type="caution">
    <text evidence="2">The sequence shown here is derived from an EMBL/GenBank/DDBJ whole genome shotgun (WGS) entry which is preliminary data.</text>
</comment>
<feature type="transmembrane region" description="Helical" evidence="1">
    <location>
        <begin position="41"/>
        <end position="62"/>
    </location>
</feature>
<evidence type="ECO:0000313" key="2">
    <source>
        <dbReference type="EMBL" id="KAJ8018399.1"/>
    </source>
</evidence>